<name>A0AAE2C9K4_9LAMI</name>
<feature type="region of interest" description="Disordered" evidence="1">
    <location>
        <begin position="297"/>
        <end position="353"/>
    </location>
</feature>
<feature type="domain" description="Transposase (putative) gypsy type" evidence="2">
    <location>
        <begin position="110"/>
        <end position="171"/>
    </location>
</feature>
<dbReference type="PANTHER" id="PTHR31099:SF28">
    <property type="entry name" value="F5J5.12"/>
    <property type="match status" value="1"/>
</dbReference>
<feature type="compositionally biased region" description="Low complexity" evidence="1">
    <location>
        <begin position="1"/>
        <end position="28"/>
    </location>
</feature>
<evidence type="ECO:0000256" key="1">
    <source>
        <dbReference type="SAM" id="MobiDB-lite"/>
    </source>
</evidence>
<accession>A0AAE2C9K4</accession>
<keyword evidence="4" id="KW-1185">Reference proteome</keyword>
<feature type="compositionally biased region" description="Low complexity" evidence="1">
    <location>
        <begin position="41"/>
        <end position="50"/>
    </location>
</feature>
<sequence>MDCGYTTSDWTSSGSSFSSPPPTTRSLPQKTRGKMTRRTRASSSKEASSSSANEISADGFVALFSLPPKMSAKSIVKTINLLGLPEGFEIVTPIEYQRANNPPPGCLTVYAAQCVCGLRFPLHPFLVDLLVVLGIPPSQLNPNSYRLVVGFLLCCQLYHIDPSVENFLGVFAPRLTPGECFFHFSPRPGLLFIHDKPSSYGAWKNRFFFVRKAEWEVPLTWRSSLNELPSINFELVRERVKAVGLLDHGFKAKALMEEDLLTLVGLHPVPDTYTGPDSRYSRLQTMMNRAAMRKFLPENVPSNPLSPLSTRSASATPSDIQSSGRGRSPSRTPSVAQLGSVSSSPPPTGQLGSSLDTLVIEVETFPEGDTTPVPSSPPFVPQVEEGSSSQKRPRVEEIPQGEEAPSSDPPSAAASASFPLPVMTPQFNPKSGRSMESLGHLILSQTAMTPPIVMAMIERFDKMRANLEAALTQLKGGSYSSGVFEETIG</sequence>
<feature type="compositionally biased region" description="Low complexity" evidence="1">
    <location>
        <begin position="404"/>
        <end position="421"/>
    </location>
</feature>
<evidence type="ECO:0000259" key="2">
    <source>
        <dbReference type="Pfam" id="PF04195"/>
    </source>
</evidence>
<feature type="compositionally biased region" description="Polar residues" evidence="1">
    <location>
        <begin position="300"/>
        <end position="321"/>
    </location>
</feature>
<reference evidence="3" key="2">
    <citation type="journal article" date="2024" name="Plant">
        <title>Genomic evolution and insights into agronomic trait innovations of Sesamum species.</title>
        <authorList>
            <person name="Miao H."/>
            <person name="Wang L."/>
            <person name="Qu L."/>
            <person name="Liu H."/>
            <person name="Sun Y."/>
            <person name="Le M."/>
            <person name="Wang Q."/>
            <person name="Wei S."/>
            <person name="Zheng Y."/>
            <person name="Lin W."/>
            <person name="Duan Y."/>
            <person name="Cao H."/>
            <person name="Xiong S."/>
            <person name="Wang X."/>
            <person name="Wei L."/>
            <person name="Li C."/>
            <person name="Ma Q."/>
            <person name="Ju M."/>
            <person name="Zhao R."/>
            <person name="Li G."/>
            <person name="Mu C."/>
            <person name="Tian Q."/>
            <person name="Mei H."/>
            <person name="Zhang T."/>
            <person name="Gao T."/>
            <person name="Zhang H."/>
        </authorList>
    </citation>
    <scope>NUCLEOTIDE SEQUENCE</scope>
    <source>
        <strain evidence="3">3651</strain>
    </source>
</reference>
<comment type="caution">
    <text evidence="3">The sequence shown here is derived from an EMBL/GenBank/DDBJ whole genome shotgun (WGS) entry which is preliminary data.</text>
</comment>
<evidence type="ECO:0000313" key="4">
    <source>
        <dbReference type="Proteomes" id="UP001293254"/>
    </source>
</evidence>
<dbReference type="Pfam" id="PF04195">
    <property type="entry name" value="Transposase_28"/>
    <property type="match status" value="1"/>
</dbReference>
<protein>
    <recommendedName>
        <fullName evidence="2">Transposase (putative) gypsy type domain-containing protein</fullName>
    </recommendedName>
</protein>
<evidence type="ECO:0000313" key="3">
    <source>
        <dbReference type="EMBL" id="KAK4414018.1"/>
    </source>
</evidence>
<dbReference type="EMBL" id="JACGWO010000012">
    <property type="protein sequence ID" value="KAK4414018.1"/>
    <property type="molecule type" value="Genomic_DNA"/>
</dbReference>
<dbReference type="InterPro" id="IPR007321">
    <property type="entry name" value="Transposase_28"/>
</dbReference>
<organism evidence="3 4">
    <name type="scientific">Sesamum alatum</name>
    <dbReference type="NCBI Taxonomy" id="300844"/>
    <lineage>
        <taxon>Eukaryota</taxon>
        <taxon>Viridiplantae</taxon>
        <taxon>Streptophyta</taxon>
        <taxon>Embryophyta</taxon>
        <taxon>Tracheophyta</taxon>
        <taxon>Spermatophyta</taxon>
        <taxon>Magnoliopsida</taxon>
        <taxon>eudicotyledons</taxon>
        <taxon>Gunneridae</taxon>
        <taxon>Pentapetalae</taxon>
        <taxon>asterids</taxon>
        <taxon>lamiids</taxon>
        <taxon>Lamiales</taxon>
        <taxon>Pedaliaceae</taxon>
        <taxon>Sesamum</taxon>
    </lineage>
</organism>
<proteinExistence type="predicted"/>
<gene>
    <name evidence="3" type="ORF">Salat_2814600</name>
</gene>
<feature type="region of interest" description="Disordered" evidence="1">
    <location>
        <begin position="1"/>
        <end position="50"/>
    </location>
</feature>
<dbReference type="Proteomes" id="UP001293254">
    <property type="component" value="Unassembled WGS sequence"/>
</dbReference>
<dbReference type="AlphaFoldDB" id="A0AAE2C9K4"/>
<reference evidence="3" key="1">
    <citation type="submission" date="2020-06" db="EMBL/GenBank/DDBJ databases">
        <authorList>
            <person name="Li T."/>
            <person name="Hu X."/>
            <person name="Zhang T."/>
            <person name="Song X."/>
            <person name="Zhang H."/>
            <person name="Dai N."/>
            <person name="Sheng W."/>
            <person name="Hou X."/>
            <person name="Wei L."/>
        </authorList>
    </citation>
    <scope>NUCLEOTIDE SEQUENCE</scope>
    <source>
        <strain evidence="3">3651</strain>
        <tissue evidence="3">Leaf</tissue>
    </source>
</reference>
<dbReference type="PANTHER" id="PTHR31099">
    <property type="entry name" value="OS06G0165300 PROTEIN"/>
    <property type="match status" value="1"/>
</dbReference>
<feature type="region of interest" description="Disordered" evidence="1">
    <location>
        <begin position="365"/>
        <end position="424"/>
    </location>
</feature>
<feature type="compositionally biased region" description="Basic residues" evidence="1">
    <location>
        <begin position="31"/>
        <end position="40"/>
    </location>
</feature>
<feature type="compositionally biased region" description="Low complexity" evidence="1">
    <location>
        <begin position="322"/>
        <end position="334"/>
    </location>
</feature>